<dbReference type="GO" id="GO:0032259">
    <property type="term" value="P:methylation"/>
    <property type="evidence" value="ECO:0007669"/>
    <property type="project" value="UniProtKB-KW"/>
</dbReference>
<dbReference type="GO" id="GO:0044027">
    <property type="term" value="P:negative regulation of gene expression via chromosomal CpG island methylation"/>
    <property type="evidence" value="ECO:0007669"/>
    <property type="project" value="TreeGrafter"/>
</dbReference>
<dbReference type="InterPro" id="IPR029063">
    <property type="entry name" value="SAM-dependent_MTases_sf"/>
</dbReference>
<dbReference type="GO" id="GO:0003886">
    <property type="term" value="F:DNA (cytosine-5-)-methyltransferase activity"/>
    <property type="evidence" value="ECO:0007669"/>
    <property type="project" value="UniProtKB-EC"/>
</dbReference>
<dbReference type="PANTHER" id="PTHR10629:SF52">
    <property type="entry name" value="DNA (CYTOSINE-5)-METHYLTRANSFERASE 1"/>
    <property type="match status" value="1"/>
</dbReference>
<reference evidence="9 10" key="1">
    <citation type="journal article" date="2019" name="PLoS Negl. Trop. Dis.">
        <title>Revisiting the worldwide diversity of Leptospira species in the environment.</title>
        <authorList>
            <person name="Vincent A.T."/>
            <person name="Schiettekatte O."/>
            <person name="Bourhy P."/>
            <person name="Veyrier F.J."/>
            <person name="Picardeau M."/>
        </authorList>
    </citation>
    <scope>NUCLEOTIDE SEQUENCE [LARGE SCALE GENOMIC DNA]</scope>
    <source>
        <strain evidence="9 10">201702445</strain>
    </source>
</reference>
<evidence type="ECO:0000256" key="7">
    <source>
        <dbReference type="PROSITE-ProRule" id="PRU01016"/>
    </source>
</evidence>
<dbReference type="PANTHER" id="PTHR10629">
    <property type="entry name" value="CYTOSINE-SPECIFIC METHYLTRANSFERASE"/>
    <property type="match status" value="1"/>
</dbReference>
<name>A0A7I0IQJ4_9LEPT</name>
<feature type="non-terminal residue" evidence="9">
    <location>
        <position position="1"/>
    </location>
</feature>
<comment type="caution">
    <text evidence="7">Lacks conserved residue(s) required for the propagation of feature annotation.</text>
</comment>
<dbReference type="InterPro" id="IPR050390">
    <property type="entry name" value="C5-Methyltransferase"/>
</dbReference>
<protein>
    <recommendedName>
        <fullName evidence="1">DNA (cytosine-5-)-methyltransferase</fullName>
        <ecNumber evidence="1">2.1.1.37</ecNumber>
    </recommendedName>
</protein>
<dbReference type="InterPro" id="IPR001525">
    <property type="entry name" value="C5_MeTfrase"/>
</dbReference>
<keyword evidence="4 7" id="KW-0949">S-adenosyl-L-methionine</keyword>
<dbReference type="Gene3D" id="3.40.50.150">
    <property type="entry name" value="Vaccinia Virus protein VP39"/>
    <property type="match status" value="1"/>
</dbReference>
<accession>A0A7I0IQJ4</accession>
<dbReference type="AlphaFoldDB" id="A0A7I0IQJ4"/>
<feature type="non-terminal residue" evidence="9">
    <location>
        <position position="264"/>
    </location>
</feature>
<dbReference type="GO" id="GO:0009307">
    <property type="term" value="P:DNA restriction-modification system"/>
    <property type="evidence" value="ECO:0007669"/>
    <property type="project" value="UniProtKB-KW"/>
</dbReference>
<evidence type="ECO:0000256" key="5">
    <source>
        <dbReference type="ARBA" id="ARBA00022747"/>
    </source>
</evidence>
<evidence type="ECO:0000256" key="3">
    <source>
        <dbReference type="ARBA" id="ARBA00022679"/>
    </source>
</evidence>
<dbReference type="Gene3D" id="3.90.120.10">
    <property type="entry name" value="DNA Methylase, subunit A, domain 2"/>
    <property type="match status" value="1"/>
</dbReference>
<evidence type="ECO:0000256" key="1">
    <source>
        <dbReference type="ARBA" id="ARBA00011975"/>
    </source>
</evidence>
<keyword evidence="3 7" id="KW-0808">Transferase</keyword>
<evidence type="ECO:0000256" key="2">
    <source>
        <dbReference type="ARBA" id="ARBA00022603"/>
    </source>
</evidence>
<evidence type="ECO:0000256" key="4">
    <source>
        <dbReference type="ARBA" id="ARBA00022691"/>
    </source>
</evidence>
<dbReference type="EMBL" id="RQGM01000025">
    <property type="protein sequence ID" value="TGL85824.1"/>
    <property type="molecule type" value="Genomic_DNA"/>
</dbReference>
<evidence type="ECO:0000313" key="9">
    <source>
        <dbReference type="EMBL" id="TGL85824.1"/>
    </source>
</evidence>
<keyword evidence="5" id="KW-0680">Restriction system</keyword>
<comment type="catalytic activity">
    <reaction evidence="6">
        <text>a 2'-deoxycytidine in DNA + S-adenosyl-L-methionine = a 5-methyl-2'-deoxycytidine in DNA + S-adenosyl-L-homocysteine + H(+)</text>
        <dbReference type="Rhea" id="RHEA:13681"/>
        <dbReference type="Rhea" id="RHEA-COMP:11369"/>
        <dbReference type="Rhea" id="RHEA-COMP:11370"/>
        <dbReference type="ChEBI" id="CHEBI:15378"/>
        <dbReference type="ChEBI" id="CHEBI:57856"/>
        <dbReference type="ChEBI" id="CHEBI:59789"/>
        <dbReference type="ChEBI" id="CHEBI:85452"/>
        <dbReference type="ChEBI" id="CHEBI:85454"/>
        <dbReference type="EC" id="2.1.1.37"/>
    </reaction>
</comment>
<dbReference type="EC" id="2.1.1.37" evidence="1"/>
<comment type="caution">
    <text evidence="9">The sequence shown here is derived from an EMBL/GenBank/DDBJ whole genome shotgun (WGS) entry which is preliminary data.</text>
</comment>
<dbReference type="Proteomes" id="UP000297613">
    <property type="component" value="Unassembled WGS sequence"/>
</dbReference>
<keyword evidence="2 7" id="KW-0489">Methyltransferase</keyword>
<dbReference type="Pfam" id="PF00145">
    <property type="entry name" value="DNA_methylase"/>
    <property type="match status" value="1"/>
</dbReference>
<proteinExistence type="inferred from homology"/>
<gene>
    <name evidence="9" type="primary">dcm</name>
    <name evidence="9" type="ORF">EHQ83_06810</name>
</gene>
<dbReference type="PROSITE" id="PS51679">
    <property type="entry name" value="SAM_MT_C5"/>
    <property type="match status" value="1"/>
</dbReference>
<comment type="similarity">
    <text evidence="7 8">Belongs to the class I-like SAM-binding methyltransferase superfamily. C5-methyltransferase family.</text>
</comment>
<dbReference type="NCBIfam" id="TIGR00675">
    <property type="entry name" value="dcm"/>
    <property type="match status" value="1"/>
</dbReference>
<dbReference type="RefSeq" id="WP_135781598.1">
    <property type="nucleotide sequence ID" value="NZ_RQGM01000025.1"/>
</dbReference>
<dbReference type="PRINTS" id="PR00105">
    <property type="entry name" value="C5METTRFRASE"/>
</dbReference>
<evidence type="ECO:0000256" key="6">
    <source>
        <dbReference type="ARBA" id="ARBA00047422"/>
    </source>
</evidence>
<sequence>LLKYYSPKGFLFENVYGITGAQSGQAWEMIKNEFSDAGYKINYRILNTADFGVPQFRERMIIVGVKEGNYFFPKPTHGPDSATQIPYYSAQLALLNTPVNEDIQKLRLNGRHGHLLKDIPPGLNYSFYTEKLGHPEPIFAWRSKFSDYLYKADPNTAVRTIKAQGGQYTGPLHWENRYFTVNEFKRLQTFPDKYNIFGNRQRAIQQIGNSVPPQFARILALSILEQVFHYKLPFNFSYLTESEQLTFRKRKKDLTQEYFQKAKK</sequence>
<evidence type="ECO:0000313" key="10">
    <source>
        <dbReference type="Proteomes" id="UP000297613"/>
    </source>
</evidence>
<dbReference type="GO" id="GO:0003677">
    <property type="term" value="F:DNA binding"/>
    <property type="evidence" value="ECO:0007669"/>
    <property type="project" value="TreeGrafter"/>
</dbReference>
<dbReference type="SUPFAM" id="SSF53335">
    <property type="entry name" value="S-adenosyl-L-methionine-dependent methyltransferases"/>
    <property type="match status" value="1"/>
</dbReference>
<evidence type="ECO:0000256" key="8">
    <source>
        <dbReference type="RuleBase" id="RU000416"/>
    </source>
</evidence>
<organism evidence="9 10">
    <name type="scientific">Leptospira yasudae</name>
    <dbReference type="NCBI Taxonomy" id="2202201"/>
    <lineage>
        <taxon>Bacteria</taxon>
        <taxon>Pseudomonadati</taxon>
        <taxon>Spirochaetota</taxon>
        <taxon>Spirochaetia</taxon>
        <taxon>Leptospirales</taxon>
        <taxon>Leptospiraceae</taxon>
        <taxon>Leptospira</taxon>
    </lineage>
</organism>